<sequence length="122" mass="13569">MCKLHEAKYIHSVKLRAYIICGKEVTMEKDKKTAVAISYDPKDPAPRIIASGKNILADKIIEKALEEDIPIHKDVPLANTLSKLELGDCIPPELYGIVSQVLLFVDRMDLIKGRVMGEIPGE</sequence>
<dbReference type="KEGG" id="cpy:Cphy_2399"/>
<keyword evidence="1" id="KW-0282">Flagellum</keyword>
<name>A9KLL6_LACP7</name>
<keyword evidence="1" id="KW-0969">Cilium</keyword>
<evidence type="ECO:0000313" key="2">
    <source>
        <dbReference type="Proteomes" id="UP000000370"/>
    </source>
</evidence>
<dbReference type="InterPro" id="IPR029025">
    <property type="entry name" value="T3SS_substrate_exporter_C"/>
</dbReference>
<dbReference type="EMBL" id="CP000885">
    <property type="protein sequence ID" value="ABX42760.1"/>
    <property type="molecule type" value="Genomic_DNA"/>
</dbReference>
<dbReference type="STRING" id="357809.Cphy_2399"/>
<dbReference type="HOGENOM" id="CLU_041013_4_2_9"/>
<dbReference type="GO" id="GO:0005886">
    <property type="term" value="C:plasma membrane"/>
    <property type="evidence" value="ECO:0007669"/>
    <property type="project" value="TreeGrafter"/>
</dbReference>
<dbReference type="InterPro" id="IPR006135">
    <property type="entry name" value="T3SS_substrate_exporter"/>
</dbReference>
<dbReference type="Gene3D" id="3.40.1690.10">
    <property type="entry name" value="secretion proteins EscU"/>
    <property type="match status" value="1"/>
</dbReference>
<keyword evidence="1" id="KW-0966">Cell projection</keyword>
<dbReference type="PANTHER" id="PTHR30531:SF12">
    <property type="entry name" value="FLAGELLAR BIOSYNTHETIC PROTEIN FLHB"/>
    <property type="match status" value="1"/>
</dbReference>
<gene>
    <name evidence="1" type="ordered locus">Cphy_2399</name>
</gene>
<dbReference type="eggNOG" id="COG2257">
    <property type="taxonomic scope" value="Bacteria"/>
</dbReference>
<evidence type="ECO:0000313" key="1">
    <source>
        <dbReference type="EMBL" id="ABX42760.1"/>
    </source>
</evidence>
<dbReference type="AlphaFoldDB" id="A9KLL6"/>
<accession>A9KLL6</accession>
<dbReference type="Pfam" id="PF01312">
    <property type="entry name" value="Bac_export_2"/>
    <property type="match status" value="1"/>
</dbReference>
<dbReference type="PANTHER" id="PTHR30531">
    <property type="entry name" value="FLAGELLAR BIOSYNTHETIC PROTEIN FLHB"/>
    <property type="match status" value="1"/>
</dbReference>
<keyword evidence="2" id="KW-1185">Reference proteome</keyword>
<dbReference type="SUPFAM" id="SSF160544">
    <property type="entry name" value="EscU C-terminal domain-like"/>
    <property type="match status" value="1"/>
</dbReference>
<reference evidence="2" key="1">
    <citation type="submission" date="2007-11" db="EMBL/GenBank/DDBJ databases">
        <title>Complete genome sequence of Clostridium phytofermentans ISDg.</title>
        <authorList>
            <person name="Leschine S.B."/>
            <person name="Warnick T.A."/>
            <person name="Blanchard J.L."/>
            <person name="Schnell D.J."/>
            <person name="Petit E.L."/>
            <person name="LaTouf W.G."/>
            <person name="Copeland A."/>
            <person name="Lucas S."/>
            <person name="Lapidus A."/>
            <person name="Barry K."/>
            <person name="Glavina del Rio T."/>
            <person name="Dalin E."/>
            <person name="Tice H."/>
            <person name="Pitluck S."/>
            <person name="Kiss H."/>
            <person name="Brettin T."/>
            <person name="Bruce D."/>
            <person name="Detter J.C."/>
            <person name="Han C."/>
            <person name="Kuske C."/>
            <person name="Schmutz J."/>
            <person name="Larimer F."/>
            <person name="Land M."/>
            <person name="Hauser L."/>
            <person name="Kyrpides N."/>
            <person name="Kim E.A."/>
            <person name="Richardson P."/>
        </authorList>
    </citation>
    <scope>NUCLEOTIDE SEQUENCE [LARGE SCALE GENOMIC DNA]</scope>
    <source>
        <strain evidence="2">ATCC 700394 / DSM 18823 / ISDg</strain>
    </source>
</reference>
<organism evidence="1 2">
    <name type="scientific">Lachnoclostridium phytofermentans (strain ATCC 700394 / DSM 18823 / ISDg)</name>
    <name type="common">Clostridium phytofermentans</name>
    <dbReference type="NCBI Taxonomy" id="357809"/>
    <lineage>
        <taxon>Bacteria</taxon>
        <taxon>Bacillati</taxon>
        <taxon>Bacillota</taxon>
        <taxon>Clostridia</taxon>
        <taxon>Lachnospirales</taxon>
        <taxon>Lachnospiraceae</taxon>
    </lineage>
</organism>
<protein>
    <submittedName>
        <fullName evidence="1">Cytoplasmic domain of flagellar protein FhlB-like protein</fullName>
    </submittedName>
</protein>
<dbReference type="Proteomes" id="UP000000370">
    <property type="component" value="Chromosome"/>
</dbReference>
<proteinExistence type="predicted"/>
<dbReference type="GO" id="GO:0009306">
    <property type="term" value="P:protein secretion"/>
    <property type="evidence" value="ECO:0007669"/>
    <property type="project" value="InterPro"/>
</dbReference>